<keyword evidence="7" id="KW-1185">Reference proteome</keyword>
<dbReference type="AlphaFoldDB" id="A0A261EWR0"/>
<dbReference type="SMART" id="SM00870">
    <property type="entry name" value="Asparaginase"/>
    <property type="match status" value="1"/>
</dbReference>
<reference evidence="6 7" key="1">
    <citation type="journal article" date="2017" name="BMC Genomics">
        <title>Comparative genomic and phylogenomic analyses of the Bifidobacteriaceae family.</title>
        <authorList>
            <person name="Lugli G.A."/>
            <person name="Milani C."/>
            <person name="Turroni F."/>
            <person name="Duranti S."/>
            <person name="Mancabelli L."/>
            <person name="Mangifesta M."/>
            <person name="Ferrario C."/>
            <person name="Modesto M."/>
            <person name="Mattarelli P."/>
            <person name="Jiri K."/>
            <person name="van Sinderen D."/>
            <person name="Ventura M."/>
        </authorList>
    </citation>
    <scope>NUCLEOTIDE SEQUENCE [LARGE SCALE GENOMIC DNA]</scope>
    <source>
        <strain evidence="6 7">DSM 24744</strain>
    </source>
</reference>
<feature type="active site" description="O-isoaspartyl threonine intermediate" evidence="1">
    <location>
        <position position="11"/>
    </location>
</feature>
<sequence length="357" mass="37950">MRIHITYTGGTIGMVESEHGLVPGADMAGWLRQLLSGSDELTPDQVSLTQLDPLIDSSNATPENWQTMIDDLRAHHDDADAFVVLHGTDTMSYSSAALSYALTDFGKPVIFTGSQHPLGRIESDAAANMTGALNAALSGRVGRNRRAILDSATSANEVQTHEAHESVCLFFGHHLFAGNRVTKASSWAFEGFHAPSTGTLACTGTPWEWEPFDNPCEGWSDPAPYTRHDVAVIDVAPGMSAARLAAMLDPLPEAVLLRAYGVGNIPSDEPGFADVIARTLGHGVPVVVASQCQQANVMLGRYETGDALARAGAIGTGDMTLEAAYAKIIFLLSQGVKGDDFADWMGRSIAGEITVQQ</sequence>
<dbReference type="EMBL" id="MWWQ01000008">
    <property type="protein sequence ID" value="OZG51310.1"/>
    <property type="molecule type" value="Genomic_DNA"/>
</dbReference>
<accession>A0A261EWR0</accession>
<dbReference type="InterPro" id="IPR041725">
    <property type="entry name" value="L-asparaginase_I"/>
</dbReference>
<feature type="domain" description="Asparaginase/glutaminase C-terminal" evidence="5">
    <location>
        <begin position="229"/>
        <end position="345"/>
    </location>
</feature>
<protein>
    <submittedName>
        <fullName evidence="6">L-asparaginase 1</fullName>
    </submittedName>
</protein>
<gene>
    <name evidence="6" type="ORF">PSSU_0933</name>
</gene>
<evidence type="ECO:0000313" key="6">
    <source>
        <dbReference type="EMBL" id="OZG51310.1"/>
    </source>
</evidence>
<feature type="domain" description="L-asparaginase N-terminal" evidence="4">
    <location>
        <begin position="2"/>
        <end position="139"/>
    </location>
</feature>
<dbReference type="InterPro" id="IPR037152">
    <property type="entry name" value="L-asparaginase_N_sf"/>
</dbReference>
<dbReference type="InterPro" id="IPR040919">
    <property type="entry name" value="Asparaginase_C"/>
</dbReference>
<dbReference type="InterPro" id="IPR027473">
    <property type="entry name" value="L-asparaginase_C"/>
</dbReference>
<dbReference type="InterPro" id="IPR027475">
    <property type="entry name" value="Asparaginase/glutaminase_AS2"/>
</dbReference>
<feature type="domain" description="L-asparaginase N-terminal" evidence="4">
    <location>
        <begin position="156"/>
        <end position="203"/>
    </location>
</feature>
<dbReference type="CDD" id="cd08963">
    <property type="entry name" value="L-asparaginase_I"/>
    <property type="match status" value="1"/>
</dbReference>
<dbReference type="SFLD" id="SFLDS00057">
    <property type="entry name" value="Glutaminase/Asparaginase"/>
    <property type="match status" value="1"/>
</dbReference>
<dbReference type="Pfam" id="PF00710">
    <property type="entry name" value="Asparaginase"/>
    <property type="match status" value="2"/>
</dbReference>
<comment type="caution">
    <text evidence="6">The sequence shown here is derived from an EMBL/GenBank/DDBJ whole genome shotgun (WGS) entry which is preliminary data.</text>
</comment>
<dbReference type="PROSITE" id="PS00917">
    <property type="entry name" value="ASN_GLN_ASE_2"/>
    <property type="match status" value="1"/>
</dbReference>
<evidence type="ECO:0000256" key="1">
    <source>
        <dbReference type="PIRSR" id="PIRSR001220-1"/>
    </source>
</evidence>
<dbReference type="PROSITE" id="PS51732">
    <property type="entry name" value="ASN_GLN_ASE_3"/>
    <property type="match status" value="1"/>
</dbReference>
<evidence type="ECO:0000259" key="4">
    <source>
        <dbReference type="Pfam" id="PF00710"/>
    </source>
</evidence>
<dbReference type="Gene3D" id="3.40.50.40">
    <property type="match status" value="1"/>
</dbReference>
<evidence type="ECO:0000256" key="2">
    <source>
        <dbReference type="PIRSR" id="PIRSR001220-2"/>
    </source>
</evidence>
<evidence type="ECO:0000256" key="3">
    <source>
        <dbReference type="PROSITE-ProRule" id="PRU10100"/>
    </source>
</evidence>
<dbReference type="SUPFAM" id="SSF53774">
    <property type="entry name" value="Glutaminase/Asparaginase"/>
    <property type="match status" value="1"/>
</dbReference>
<dbReference type="PIRSF" id="PIRSF001220">
    <property type="entry name" value="L-ASNase_gatD"/>
    <property type="match status" value="1"/>
</dbReference>
<dbReference type="PRINTS" id="PR00139">
    <property type="entry name" value="ASNGLNASE"/>
</dbReference>
<name>A0A261EWR0_9BIFI</name>
<evidence type="ECO:0000313" key="7">
    <source>
        <dbReference type="Proteomes" id="UP000216454"/>
    </source>
</evidence>
<dbReference type="InterPro" id="IPR006034">
    <property type="entry name" value="Asparaginase/glutaminase-like"/>
</dbReference>
<dbReference type="Proteomes" id="UP000216454">
    <property type="component" value="Unassembled WGS sequence"/>
</dbReference>
<dbReference type="GO" id="GO:0004067">
    <property type="term" value="F:asparaginase activity"/>
    <property type="evidence" value="ECO:0007669"/>
    <property type="project" value="UniProtKB-UniRule"/>
</dbReference>
<dbReference type="PANTHER" id="PTHR11707">
    <property type="entry name" value="L-ASPARAGINASE"/>
    <property type="match status" value="1"/>
</dbReference>
<dbReference type="OrthoDB" id="9788068at2"/>
<evidence type="ECO:0000259" key="5">
    <source>
        <dbReference type="Pfam" id="PF17763"/>
    </source>
</evidence>
<feature type="binding site" evidence="2">
    <location>
        <begin position="88"/>
        <end position="89"/>
    </location>
    <ligand>
        <name>substrate</name>
    </ligand>
</feature>
<dbReference type="InterPro" id="IPR027474">
    <property type="entry name" value="L-asparaginase_N"/>
</dbReference>
<dbReference type="InterPro" id="IPR036152">
    <property type="entry name" value="Asp/glu_Ase-like_sf"/>
</dbReference>
<proteinExistence type="predicted"/>
<dbReference type="PIRSF" id="PIRSF500176">
    <property type="entry name" value="L_ASNase"/>
    <property type="match status" value="1"/>
</dbReference>
<dbReference type="Pfam" id="PF17763">
    <property type="entry name" value="Asparaginase_C"/>
    <property type="match status" value="1"/>
</dbReference>
<dbReference type="RefSeq" id="WP_094691400.1">
    <property type="nucleotide sequence ID" value="NZ_MWWQ01000008.1"/>
</dbReference>
<organism evidence="6 7">
    <name type="scientific">Pseudoscardovia suis</name>
    <dbReference type="NCBI Taxonomy" id="987063"/>
    <lineage>
        <taxon>Bacteria</taxon>
        <taxon>Bacillati</taxon>
        <taxon>Actinomycetota</taxon>
        <taxon>Actinomycetes</taxon>
        <taxon>Bifidobacteriales</taxon>
        <taxon>Bifidobacteriaceae</taxon>
        <taxon>Pseudoscardovia</taxon>
    </lineage>
</organism>
<feature type="binding site" evidence="2">
    <location>
        <position position="57"/>
    </location>
    <ligand>
        <name>substrate</name>
    </ligand>
</feature>
<dbReference type="PANTHER" id="PTHR11707:SF28">
    <property type="entry name" value="60 KDA LYSOPHOSPHOLIPASE"/>
    <property type="match status" value="1"/>
</dbReference>
<feature type="active site" evidence="3">
    <location>
        <position position="88"/>
    </location>
</feature>
<dbReference type="Gene3D" id="3.40.50.1170">
    <property type="entry name" value="L-asparaginase, N-terminal domain"/>
    <property type="match status" value="1"/>
</dbReference>